<feature type="transmembrane region" description="Helical" evidence="2">
    <location>
        <begin position="93"/>
        <end position="112"/>
    </location>
</feature>
<dbReference type="Proteomes" id="UP000261812">
    <property type="component" value="Chromosome"/>
</dbReference>
<accession>A0A7D6EWZ9</accession>
<keyword evidence="2" id="KW-0472">Membrane</keyword>
<keyword evidence="4" id="KW-1185">Reference proteome</keyword>
<dbReference type="KEGG" id="tsq:D3A95_05630"/>
<feature type="compositionally biased region" description="Low complexity" evidence="1">
    <location>
        <begin position="192"/>
        <end position="204"/>
    </location>
</feature>
<evidence type="ECO:0000256" key="2">
    <source>
        <dbReference type="SAM" id="Phobius"/>
    </source>
</evidence>
<feature type="region of interest" description="Disordered" evidence="1">
    <location>
        <begin position="192"/>
        <end position="223"/>
    </location>
</feature>
<feature type="region of interest" description="Disordered" evidence="1">
    <location>
        <begin position="148"/>
        <end position="172"/>
    </location>
</feature>
<feature type="compositionally biased region" description="Pro residues" evidence="1">
    <location>
        <begin position="205"/>
        <end position="221"/>
    </location>
</feature>
<proteinExistence type="predicted"/>
<organism evidence="3 4">
    <name type="scientific">Thermosynechococcus sichuanensis E542</name>
    <dbReference type="NCBI Taxonomy" id="2016101"/>
    <lineage>
        <taxon>Bacteria</taxon>
        <taxon>Bacillati</taxon>
        <taxon>Cyanobacteriota</taxon>
        <taxon>Cyanophyceae</taxon>
        <taxon>Acaryochloridales</taxon>
        <taxon>Thermosynechococcaceae</taxon>
        <taxon>Thermosynechococcus</taxon>
        <taxon>Thermosynechococcus sichuanensis</taxon>
    </lineage>
</organism>
<evidence type="ECO:0008006" key="5">
    <source>
        <dbReference type="Google" id="ProtNLM"/>
    </source>
</evidence>
<keyword evidence="2" id="KW-1133">Transmembrane helix</keyword>
<dbReference type="RefSeq" id="WP_181496653.1">
    <property type="nucleotide sequence ID" value="NZ_CP032152.1"/>
</dbReference>
<name>A0A7D6EWZ9_9CYAN</name>
<gene>
    <name evidence="3" type="ORF">D3A95_05630</name>
</gene>
<dbReference type="AlphaFoldDB" id="A0A7D6EWZ9"/>
<dbReference type="Gene3D" id="2.30.30.830">
    <property type="match status" value="1"/>
</dbReference>
<dbReference type="EMBL" id="CP032152">
    <property type="protein sequence ID" value="QLL29964.1"/>
    <property type="molecule type" value="Genomic_DNA"/>
</dbReference>
<evidence type="ECO:0000256" key="1">
    <source>
        <dbReference type="SAM" id="MobiDB-lite"/>
    </source>
</evidence>
<keyword evidence="2" id="KW-0812">Transmembrane</keyword>
<sequence>MTRSDDPQRTDPYTMETCLTDVQANRLLDEVFAAVEADLNEPESLAAVLEPEPSLLVPFEATTPPPPPPPPTEPSRWLHRPEPQQAFSWGDRFLMGVGIASFVLGVGLWISLNRQPIAVAPDAAVTTTASPADMAFAEYLQTSLQLLSQQATTPTPSPPAIASNSSSSPTASAPTVERIYVPVYQAPAAPTVTLPNLPTVTAPTPATPPAPPPPAPTPAPPQHTLVGILELGDRSVALFQSNGQTLRLSVGDTIGNDGWQLVQIQNQRAVLRRQGEVRSLTVGQSF</sequence>
<protein>
    <recommendedName>
        <fullName evidence="5">Type II secretion system protein GspC N-terminal domain-containing protein</fullName>
    </recommendedName>
</protein>
<evidence type="ECO:0000313" key="3">
    <source>
        <dbReference type="EMBL" id="QLL29964.1"/>
    </source>
</evidence>
<feature type="region of interest" description="Disordered" evidence="1">
    <location>
        <begin position="57"/>
        <end position="76"/>
    </location>
</feature>
<evidence type="ECO:0000313" key="4">
    <source>
        <dbReference type="Proteomes" id="UP000261812"/>
    </source>
</evidence>
<reference evidence="4" key="1">
    <citation type="submission" date="2018-09" db="EMBL/GenBank/DDBJ databases">
        <title>Complete genome sequence of thermophilic cyanobacteria strain Thermosynechococcus elongatus PKUAC-SCTE542.</title>
        <authorList>
            <person name="Liang Y."/>
            <person name="Tang J."/>
            <person name="Daroch M."/>
        </authorList>
    </citation>
    <scope>NUCLEOTIDE SEQUENCE [LARGE SCALE GENOMIC DNA]</scope>
    <source>
        <strain evidence="4">E542</strain>
    </source>
</reference>
<feature type="compositionally biased region" description="Pro residues" evidence="1">
    <location>
        <begin position="63"/>
        <end position="73"/>
    </location>
</feature>